<evidence type="ECO:0000313" key="2">
    <source>
        <dbReference type="Proteomes" id="UP001333710"/>
    </source>
</evidence>
<accession>A0AA48HLR2</accession>
<evidence type="ECO:0000313" key="1">
    <source>
        <dbReference type="EMBL" id="BDX05872.1"/>
    </source>
</evidence>
<sequence length="441" mass="50582">MFSVLSSASQVRHNKAIDQSSMLQAIELLYEAHQKKVTMNDILKSCATDFGRKEHVDFIQQLVWIQRTEHDQLQEYTEQILSLLELKGADDAFLSLLAVAKLTEAPNKQFNQAYELLFMPSLLAVLNWSFAEHQTQFNRNLKKILTLDKHLQVRLMAWYQKQISARNWQYSDIKSVPVAQSLLLFEAFISNDVAAKDRLLTNYLKTMVEAQAFDIGLLQLQWFYRNKLLSKGQLLTISIAATQIFCRRIADYRQPAAYRIANRLNRLLTESSGKTNAYAIWQDCARENPDLLSQNTALQLSVLLNLSAEIPVTSSEQILTEMSLAHLMAFRLESELLLHFENFSPEVQYLVSKWLDEHLQRKMFDSDSSDETRLLTLKIGIDTLLGTINMSYAARILELTGNWRPLKLVAEELSSESHLQQQVLELEAMLASFEKSADGNK</sequence>
<dbReference type="KEGG" id="pmaw:MACH26_13930"/>
<dbReference type="EMBL" id="AP027272">
    <property type="protein sequence ID" value="BDX05872.1"/>
    <property type="molecule type" value="Genomic_DNA"/>
</dbReference>
<dbReference type="AlphaFoldDB" id="A0AA48HLR2"/>
<reference evidence="1" key="1">
    <citation type="submission" date="2023-01" db="EMBL/GenBank/DDBJ databases">
        <title>Complete genome sequence of Planctobacterium marinum strain Dej080120_11.</title>
        <authorList>
            <person name="Ueki S."/>
            <person name="Maruyama F."/>
        </authorList>
    </citation>
    <scope>NUCLEOTIDE SEQUENCE</scope>
    <source>
        <strain evidence="1">Dej080120_11</strain>
    </source>
</reference>
<gene>
    <name evidence="1" type="ORF">MACH26_13930</name>
</gene>
<dbReference type="Proteomes" id="UP001333710">
    <property type="component" value="Chromosome"/>
</dbReference>
<protein>
    <submittedName>
        <fullName evidence="1">Uncharacterized protein</fullName>
    </submittedName>
</protein>
<proteinExistence type="predicted"/>
<organism evidence="1 2">
    <name type="scientific">Planctobacterium marinum</name>
    <dbReference type="NCBI Taxonomy" id="1631968"/>
    <lineage>
        <taxon>Bacteria</taxon>
        <taxon>Pseudomonadati</taxon>
        <taxon>Pseudomonadota</taxon>
        <taxon>Gammaproteobacteria</taxon>
        <taxon>Alteromonadales</taxon>
        <taxon>Alteromonadaceae</taxon>
        <taxon>Planctobacterium</taxon>
    </lineage>
</organism>
<keyword evidence="2" id="KW-1185">Reference proteome</keyword>
<name>A0AA48HLR2_9ALTE</name>